<dbReference type="Proteomes" id="UP001497482">
    <property type="component" value="Chromosome 11"/>
</dbReference>
<feature type="region of interest" description="Disordered" evidence="2">
    <location>
        <begin position="308"/>
        <end position="339"/>
    </location>
</feature>
<keyword evidence="4" id="KW-1185">Reference proteome</keyword>
<evidence type="ECO:0000256" key="1">
    <source>
        <dbReference type="SAM" id="Coils"/>
    </source>
</evidence>
<proteinExistence type="predicted"/>
<evidence type="ECO:0000313" key="4">
    <source>
        <dbReference type="Proteomes" id="UP001497482"/>
    </source>
</evidence>
<name>A0AAV2JDE5_KNICA</name>
<feature type="compositionally biased region" description="Low complexity" evidence="2">
    <location>
        <begin position="324"/>
        <end position="335"/>
    </location>
</feature>
<protein>
    <submittedName>
        <fullName evidence="3">Uncharacterized protein</fullName>
    </submittedName>
</protein>
<keyword evidence="1" id="KW-0175">Coiled coil</keyword>
<organism evidence="3 4">
    <name type="scientific">Knipowitschia caucasica</name>
    <name type="common">Caucasian dwarf goby</name>
    <name type="synonym">Pomatoschistus caucasicus</name>
    <dbReference type="NCBI Taxonomy" id="637954"/>
    <lineage>
        <taxon>Eukaryota</taxon>
        <taxon>Metazoa</taxon>
        <taxon>Chordata</taxon>
        <taxon>Craniata</taxon>
        <taxon>Vertebrata</taxon>
        <taxon>Euteleostomi</taxon>
        <taxon>Actinopterygii</taxon>
        <taxon>Neopterygii</taxon>
        <taxon>Teleostei</taxon>
        <taxon>Neoteleostei</taxon>
        <taxon>Acanthomorphata</taxon>
        <taxon>Gobiaria</taxon>
        <taxon>Gobiiformes</taxon>
        <taxon>Gobioidei</taxon>
        <taxon>Gobiidae</taxon>
        <taxon>Gobiinae</taxon>
        <taxon>Knipowitschia</taxon>
    </lineage>
</organism>
<accession>A0AAV2JDE5</accession>
<feature type="region of interest" description="Disordered" evidence="2">
    <location>
        <begin position="1"/>
        <end position="28"/>
    </location>
</feature>
<sequence>MVQPVGPLHCSTNQKLQQSLSKERRRSHQLHQQLRDQITISEELVQQYFQREDELNRKYQESVEVSERKIQQLEEKLSTQEQTTQDLFHGLTEERLKNVELLEQLERKVRFKDLQDLEKRVKVVQQELIAKESFLQDSRDCEVRLDQRVREMCQQLCEKEHSQTQLQDNVTSLKQAVNQLHLQLKDQQDQCQQNEARLKDQYEQNEARLKDQYEQNEARLKAKYEQNEARLRDQCEQIDARLKEKEKYIHLLKRDMTERENLFRSQFLLHNNKVEKQIVECRELRAQLQQEQQLTLNLKGELHALREAERSRQHKAPPPPPAAAPSTAAPPAAAPWRRLLGSLSTNFHTHWVDRGERSQET</sequence>
<feature type="coiled-coil region" evidence="1">
    <location>
        <begin position="271"/>
        <end position="301"/>
    </location>
</feature>
<evidence type="ECO:0000313" key="3">
    <source>
        <dbReference type="EMBL" id="CAL1573369.1"/>
    </source>
</evidence>
<feature type="coiled-coil region" evidence="1">
    <location>
        <begin position="170"/>
        <end position="241"/>
    </location>
</feature>
<evidence type="ECO:0000256" key="2">
    <source>
        <dbReference type="SAM" id="MobiDB-lite"/>
    </source>
</evidence>
<dbReference type="EMBL" id="OZ035833">
    <property type="protein sequence ID" value="CAL1573369.1"/>
    <property type="molecule type" value="Genomic_DNA"/>
</dbReference>
<reference evidence="3 4" key="1">
    <citation type="submission" date="2024-04" db="EMBL/GenBank/DDBJ databases">
        <authorList>
            <person name="Waldvogel A.-M."/>
            <person name="Schoenle A."/>
        </authorList>
    </citation>
    <scope>NUCLEOTIDE SEQUENCE [LARGE SCALE GENOMIC DNA]</scope>
</reference>
<dbReference type="AlphaFoldDB" id="A0AAV2JDE5"/>
<feature type="compositionally biased region" description="Polar residues" evidence="2">
    <location>
        <begin position="10"/>
        <end position="20"/>
    </location>
</feature>
<gene>
    <name evidence="3" type="ORF">KC01_LOCUS5288</name>
</gene>